<evidence type="ECO:0000313" key="2">
    <source>
        <dbReference type="EMBL" id="KKL18625.1"/>
    </source>
</evidence>
<dbReference type="InterPro" id="IPR030392">
    <property type="entry name" value="S74_ICA"/>
</dbReference>
<comment type="caution">
    <text evidence="2">The sequence shown here is derived from an EMBL/GenBank/DDBJ whole genome shotgun (WGS) entry which is preliminary data.</text>
</comment>
<gene>
    <name evidence="2" type="ORF">LCGC14_2473640</name>
</gene>
<feature type="domain" description="Peptidase S74" evidence="1">
    <location>
        <begin position="197"/>
        <end position="297"/>
    </location>
</feature>
<name>A0A0F9BAA9_9ZZZZ</name>
<accession>A0A0F9BAA9</accession>
<sequence>MKILNTIVLGLAIFLTAGWLFATDYPGGGAADGFTDPTAENTWTADQTYDDDVNLTFGTGGDVDIDFNQVNLVINPQVVGTGHVIITETSNPATSAIDTGILNLDTTEGGNVGAIIVAHHNSGTPADNDRPFRFIVHADDSGATSRLVGIMGAKFDDVTSTSMDSSWEFSVMDNVNADAVNLTATLTSLGVWTDAPSFGERKEPERELTTKSVLNKVRVLDVYRFRGKGSLDIIDVERHISPTADAFYNAFKTGKDPRVLNSEGIPQYGIAARDVAGVALMAIQELIKENDKLKERLDILESN</sequence>
<evidence type="ECO:0000259" key="1">
    <source>
        <dbReference type="PROSITE" id="PS51688"/>
    </source>
</evidence>
<proteinExistence type="predicted"/>
<dbReference type="AlphaFoldDB" id="A0A0F9BAA9"/>
<dbReference type="PROSITE" id="PS51688">
    <property type="entry name" value="ICA"/>
    <property type="match status" value="1"/>
</dbReference>
<dbReference type="EMBL" id="LAZR01038797">
    <property type="protein sequence ID" value="KKL18625.1"/>
    <property type="molecule type" value="Genomic_DNA"/>
</dbReference>
<reference evidence="2" key="1">
    <citation type="journal article" date="2015" name="Nature">
        <title>Complex archaea that bridge the gap between prokaryotes and eukaryotes.</title>
        <authorList>
            <person name="Spang A."/>
            <person name="Saw J.H."/>
            <person name="Jorgensen S.L."/>
            <person name="Zaremba-Niedzwiedzka K."/>
            <person name="Martijn J."/>
            <person name="Lind A.E."/>
            <person name="van Eijk R."/>
            <person name="Schleper C."/>
            <person name="Guy L."/>
            <person name="Ettema T.J."/>
        </authorList>
    </citation>
    <scope>NUCLEOTIDE SEQUENCE</scope>
</reference>
<organism evidence="2">
    <name type="scientific">marine sediment metagenome</name>
    <dbReference type="NCBI Taxonomy" id="412755"/>
    <lineage>
        <taxon>unclassified sequences</taxon>
        <taxon>metagenomes</taxon>
        <taxon>ecological metagenomes</taxon>
    </lineage>
</organism>
<protein>
    <recommendedName>
        <fullName evidence="1">Peptidase S74 domain-containing protein</fullName>
    </recommendedName>
</protein>